<dbReference type="InterPro" id="IPR014922">
    <property type="entry name" value="YdhG-like"/>
</dbReference>
<sequence length="132" mass="14918">MDDIQLFISKTDNKARQQDAHSMLSLLESASGYQPYLMGSIIGFGHYHYHYDSGREGDSAVIAFSPRKQNTVVYIMPGFDEYHDLLAKLGKHKLGKSCLYINKLSDVNLSVLTKIAELSVKHMQQKYQCTAN</sequence>
<evidence type="ECO:0000259" key="1">
    <source>
        <dbReference type="Pfam" id="PF08818"/>
    </source>
</evidence>
<organism evidence="2 3">
    <name type="scientific">Shewanella algicola</name>
    <dbReference type="NCBI Taxonomy" id="640633"/>
    <lineage>
        <taxon>Bacteria</taxon>
        <taxon>Pseudomonadati</taxon>
        <taxon>Pseudomonadota</taxon>
        <taxon>Gammaproteobacteria</taxon>
        <taxon>Alteromonadales</taxon>
        <taxon>Shewanellaceae</taxon>
        <taxon>Shewanella</taxon>
    </lineage>
</organism>
<reference evidence="2" key="1">
    <citation type="submission" date="2022-01" db="EMBL/GenBank/DDBJ databases">
        <title>Whole genome-based taxonomy of the Shewanellaceae.</title>
        <authorList>
            <person name="Martin-Rodriguez A.J."/>
        </authorList>
    </citation>
    <scope>NUCLEOTIDE SEQUENCE</scope>
    <source>
        <strain evidence="2">DSM 23803</strain>
    </source>
</reference>
<proteinExistence type="predicted"/>
<dbReference type="Pfam" id="PF08818">
    <property type="entry name" value="DUF1801"/>
    <property type="match status" value="1"/>
</dbReference>
<gene>
    <name evidence="2" type="ORF">L2749_10840</name>
</gene>
<dbReference type="SUPFAM" id="SSF159888">
    <property type="entry name" value="YdhG-like"/>
    <property type="match status" value="1"/>
</dbReference>
<feature type="domain" description="YdhG-like" evidence="1">
    <location>
        <begin position="38"/>
        <end position="117"/>
    </location>
</feature>
<name>A0A9X1Z5X2_9GAMM</name>
<dbReference type="EMBL" id="JAKILJ010000022">
    <property type="protein sequence ID" value="MCL1105754.1"/>
    <property type="molecule type" value="Genomic_DNA"/>
</dbReference>
<comment type="caution">
    <text evidence="2">The sequence shown here is derived from an EMBL/GenBank/DDBJ whole genome shotgun (WGS) entry which is preliminary data.</text>
</comment>
<dbReference type="RefSeq" id="WP_188925337.1">
    <property type="nucleotide sequence ID" value="NZ_BMQI01000023.1"/>
</dbReference>
<accession>A0A9X1Z5X2</accession>
<evidence type="ECO:0000313" key="3">
    <source>
        <dbReference type="Proteomes" id="UP001139408"/>
    </source>
</evidence>
<dbReference type="AlphaFoldDB" id="A0A9X1Z5X2"/>
<keyword evidence="3" id="KW-1185">Reference proteome</keyword>
<protein>
    <submittedName>
        <fullName evidence="2">DUF1801 domain-containing protein</fullName>
    </submittedName>
</protein>
<dbReference type="Proteomes" id="UP001139408">
    <property type="component" value="Unassembled WGS sequence"/>
</dbReference>
<evidence type="ECO:0000313" key="2">
    <source>
        <dbReference type="EMBL" id="MCL1105754.1"/>
    </source>
</evidence>